<reference evidence="8" key="1">
    <citation type="submission" date="2009-10" db="EMBL/GenBank/DDBJ databases">
        <title>Diversity of trophic interactions inside an arsenic-rich microbial ecosystem.</title>
        <authorList>
            <person name="Bertin P.N."/>
            <person name="Heinrich-Salmeron A."/>
            <person name="Pelletier E."/>
            <person name="Goulhen-Chollet F."/>
            <person name="Arsene-Ploetze F."/>
            <person name="Gallien S."/>
            <person name="Calteau A."/>
            <person name="Vallenet D."/>
            <person name="Casiot C."/>
            <person name="Chane-Woon-Ming B."/>
            <person name="Giloteaux L."/>
            <person name="Barakat M."/>
            <person name="Bonnefoy V."/>
            <person name="Bruneel O."/>
            <person name="Chandler M."/>
            <person name="Cleiss J."/>
            <person name="Duran R."/>
            <person name="Elbaz-Poulichet F."/>
            <person name="Fonknechten N."/>
            <person name="Lauga B."/>
            <person name="Mornico D."/>
            <person name="Ortet P."/>
            <person name="Schaeffer C."/>
            <person name="Siguier P."/>
            <person name="Alexander Thil Smith A."/>
            <person name="Van Dorsselaer A."/>
            <person name="Weissenbach J."/>
            <person name="Medigue C."/>
            <person name="Le Paslier D."/>
        </authorList>
    </citation>
    <scope>NUCLEOTIDE SEQUENCE</scope>
</reference>
<feature type="transmembrane region" description="Helical" evidence="6">
    <location>
        <begin position="280"/>
        <end position="301"/>
    </location>
</feature>
<dbReference type="AlphaFoldDB" id="E6QMK5"/>
<evidence type="ECO:0000256" key="2">
    <source>
        <dbReference type="ARBA" id="ARBA00022679"/>
    </source>
</evidence>
<evidence type="ECO:0000313" key="8">
    <source>
        <dbReference type="EMBL" id="CBI08476.1"/>
    </source>
</evidence>
<dbReference type="GO" id="GO:0016020">
    <property type="term" value="C:membrane"/>
    <property type="evidence" value="ECO:0007669"/>
    <property type="project" value="UniProtKB-SubCell"/>
</dbReference>
<dbReference type="EC" id="2.7.8.6" evidence="8"/>
<dbReference type="Pfam" id="PF02397">
    <property type="entry name" value="Bac_transf"/>
    <property type="match status" value="1"/>
</dbReference>
<evidence type="ECO:0000256" key="6">
    <source>
        <dbReference type="SAM" id="Phobius"/>
    </source>
</evidence>
<keyword evidence="4 6" id="KW-1133">Transmembrane helix</keyword>
<dbReference type="EMBL" id="CABQ01000226">
    <property type="protein sequence ID" value="CBI08476.1"/>
    <property type="molecule type" value="Genomic_DNA"/>
</dbReference>
<feature type="transmembrane region" description="Helical" evidence="6">
    <location>
        <begin position="41"/>
        <end position="59"/>
    </location>
</feature>
<dbReference type="PANTHER" id="PTHR30576">
    <property type="entry name" value="COLANIC BIOSYNTHESIS UDP-GLUCOSE LIPID CARRIER TRANSFERASE"/>
    <property type="match status" value="1"/>
</dbReference>
<evidence type="ECO:0000256" key="4">
    <source>
        <dbReference type="ARBA" id="ARBA00022989"/>
    </source>
</evidence>
<feature type="domain" description="Bacterial sugar transferase" evidence="7">
    <location>
        <begin position="275"/>
        <end position="462"/>
    </location>
</feature>
<dbReference type="Pfam" id="PF13727">
    <property type="entry name" value="CoA_binding_3"/>
    <property type="match status" value="1"/>
</dbReference>
<protein>
    <submittedName>
        <fullName evidence="8">Putative Undecaprenyl-phosphate galactose phosphotransferase</fullName>
        <ecNumber evidence="8">2.7.8.6</ecNumber>
    </submittedName>
</protein>
<sequence length="467" mass="52047">MLLDAVTVIGAVIVSVAAEFHANPVAGVKGFWHGTLIHGESVGILSGLLIGFTASLILISRSLHLYMPIRITSHLHEQRLSFQACLTSTLLLMGALYLIRGEAVPRSVVLMTVCLVTVALSLRRALFRVMLYRRFESGMNTRNIIIVGTGAEAHALRHHLQSIRQLGFVFKGFVFVPGTDEVTADHATGEVLGALDSLFEHARKHFVDEIFFTSACERGVLKNILEQARVNGIDLRVVPDLYDGFAWNNDIEYIGQFPTIPLHRGDVPEVELIFKRVVDVGVSLTALVLLSPILLAIAIAVKLDSPGPVFYCSERIGKKARIFKCIKFRTMVRDADRRRSEIMHMNEREGILFKMTNDPRVTRVGAFLRKYSLDELPQFFNVLTGTMSVVGPRPPIASEVKQYQLSHLRRLDVTPGITGLWQVQARQDPSFDSYISLDVAYIENWSVWLDIKIILRTIGVVFAGTGS</sequence>
<evidence type="ECO:0000256" key="3">
    <source>
        <dbReference type="ARBA" id="ARBA00022692"/>
    </source>
</evidence>
<name>E6QMK5_9ZZZZ</name>
<evidence type="ECO:0000256" key="5">
    <source>
        <dbReference type="ARBA" id="ARBA00023136"/>
    </source>
</evidence>
<evidence type="ECO:0000256" key="1">
    <source>
        <dbReference type="ARBA" id="ARBA00004141"/>
    </source>
</evidence>
<dbReference type="InterPro" id="IPR017475">
    <property type="entry name" value="EPS_sugar_tfrase"/>
</dbReference>
<feature type="transmembrane region" description="Helical" evidence="6">
    <location>
        <begin position="105"/>
        <end position="126"/>
    </location>
</feature>
<dbReference type="Gene3D" id="3.40.50.720">
    <property type="entry name" value="NAD(P)-binding Rossmann-like Domain"/>
    <property type="match status" value="1"/>
</dbReference>
<dbReference type="GO" id="GO:0047360">
    <property type="term" value="F:undecaprenyl-phosphate galactose phosphotransferase activity"/>
    <property type="evidence" value="ECO:0007669"/>
    <property type="project" value="UniProtKB-EC"/>
</dbReference>
<keyword evidence="2 8" id="KW-0808">Transferase</keyword>
<comment type="subcellular location">
    <subcellularLocation>
        <location evidence="1">Membrane</location>
        <topology evidence="1">Multi-pass membrane protein</topology>
    </subcellularLocation>
</comment>
<dbReference type="InterPro" id="IPR003362">
    <property type="entry name" value="Bact_transf"/>
</dbReference>
<accession>E6QMK5</accession>
<feature type="transmembrane region" description="Helical" evidence="6">
    <location>
        <begin position="80"/>
        <end position="99"/>
    </location>
</feature>
<organism evidence="8">
    <name type="scientific">mine drainage metagenome</name>
    <dbReference type="NCBI Taxonomy" id="410659"/>
    <lineage>
        <taxon>unclassified sequences</taxon>
        <taxon>metagenomes</taxon>
        <taxon>ecological metagenomes</taxon>
    </lineage>
</organism>
<comment type="caution">
    <text evidence="8">The sequence shown here is derived from an EMBL/GenBank/DDBJ whole genome shotgun (WGS) entry which is preliminary data.</text>
</comment>
<evidence type="ECO:0000259" key="7">
    <source>
        <dbReference type="Pfam" id="PF02397"/>
    </source>
</evidence>
<gene>
    <name evidence="8" type="ORF">CARN6_1948</name>
</gene>
<keyword evidence="3 6" id="KW-0812">Transmembrane</keyword>
<proteinExistence type="predicted"/>
<dbReference type="PANTHER" id="PTHR30576:SF10">
    <property type="entry name" value="SLL5057 PROTEIN"/>
    <property type="match status" value="1"/>
</dbReference>
<dbReference type="NCBIfam" id="TIGR03025">
    <property type="entry name" value="EPS_sugtrans"/>
    <property type="match status" value="1"/>
</dbReference>
<keyword evidence="5 6" id="KW-0472">Membrane</keyword>